<organism evidence="2 3">
    <name type="scientific">Pseudogymnoascus destructans (strain ATCC MYA-4855 / 20631-21)</name>
    <name type="common">Bat white-nose syndrome fungus</name>
    <name type="synonym">Geomyces destructans</name>
    <dbReference type="NCBI Taxonomy" id="658429"/>
    <lineage>
        <taxon>Eukaryota</taxon>
        <taxon>Fungi</taxon>
        <taxon>Dikarya</taxon>
        <taxon>Ascomycota</taxon>
        <taxon>Pezizomycotina</taxon>
        <taxon>Leotiomycetes</taxon>
        <taxon>Thelebolales</taxon>
        <taxon>Thelebolaceae</taxon>
        <taxon>Pseudogymnoascus</taxon>
    </lineage>
</organism>
<dbReference type="InParanoid" id="L8G0S7"/>
<gene>
    <name evidence="2" type="ORF">GMDG_00339</name>
</gene>
<accession>L8G0S7</accession>
<keyword evidence="3" id="KW-1185">Reference proteome</keyword>
<reference evidence="3" key="1">
    <citation type="submission" date="2010-09" db="EMBL/GenBank/DDBJ databases">
        <title>The genome sequence of Geomyces destructans 20631-21.</title>
        <authorList>
            <consortium name="The Broad Institute Genome Sequencing Platform"/>
            <person name="Cuomo C.A."/>
            <person name="Blehert D.S."/>
            <person name="Lorch J.M."/>
            <person name="Young S.K."/>
            <person name="Zeng Q."/>
            <person name="Gargeya S."/>
            <person name="Fitzgerald M."/>
            <person name="Haas B."/>
            <person name="Abouelleil A."/>
            <person name="Alvarado L."/>
            <person name="Arachchi H.M."/>
            <person name="Berlin A."/>
            <person name="Brown A."/>
            <person name="Chapman S.B."/>
            <person name="Chen Z."/>
            <person name="Dunbar C."/>
            <person name="Freedman E."/>
            <person name="Gearin G."/>
            <person name="Gellesch M."/>
            <person name="Goldberg J."/>
            <person name="Griggs A."/>
            <person name="Gujja S."/>
            <person name="Heiman D."/>
            <person name="Howarth C."/>
            <person name="Larson L."/>
            <person name="Lui A."/>
            <person name="MacDonald P.J.P."/>
            <person name="Montmayeur A."/>
            <person name="Murphy C."/>
            <person name="Neiman D."/>
            <person name="Pearson M."/>
            <person name="Priest M."/>
            <person name="Roberts A."/>
            <person name="Saif S."/>
            <person name="Shea T."/>
            <person name="Shenoy N."/>
            <person name="Sisk P."/>
            <person name="Stolte C."/>
            <person name="Sykes S."/>
            <person name="Wortman J."/>
            <person name="Nusbaum C."/>
            <person name="Birren B."/>
        </authorList>
    </citation>
    <scope>NUCLEOTIDE SEQUENCE [LARGE SCALE GENOMIC DNA]</scope>
    <source>
        <strain evidence="3">ATCC MYA-4855 / 20631-21</strain>
    </source>
</reference>
<name>L8G0S7_PSED2</name>
<evidence type="ECO:0000313" key="2">
    <source>
        <dbReference type="EMBL" id="ELR06722.1"/>
    </source>
</evidence>
<evidence type="ECO:0000313" key="3">
    <source>
        <dbReference type="Proteomes" id="UP000011064"/>
    </source>
</evidence>
<dbReference type="AlphaFoldDB" id="L8G0S7"/>
<dbReference type="Proteomes" id="UP000011064">
    <property type="component" value="Unassembled WGS sequence"/>
</dbReference>
<feature type="compositionally biased region" description="Polar residues" evidence="1">
    <location>
        <begin position="28"/>
        <end position="40"/>
    </location>
</feature>
<dbReference type="EMBL" id="GL573171">
    <property type="protein sequence ID" value="ELR06722.1"/>
    <property type="molecule type" value="Genomic_DNA"/>
</dbReference>
<proteinExistence type="predicted"/>
<sequence>MESNHGCVSNETLSGVSQAQKEVEAESRSQTSAAAGSISYNGEHGSPASPPPVYITITDPINGPSFQPSPTKPIPRWMRQLPNGREREQVHLSTTTSSAAAESEVDMLPIKNARHLLVPSSQQSVPEEQKLPSQLTHVCASISAIPEAILAYNDRRMTMSTPPKMHHQRLESDVRAPTPLYTGGEMGVEYLKRYHLRALEERERGLQESKTGNIAPEIVREFESVKQVVGRVKSMQMEVWNEEEVEGERQRWGGKEMLRKELNGLFRQG</sequence>
<dbReference type="VEuPathDB" id="FungiDB:GMDG_00339"/>
<dbReference type="HOGENOM" id="CLU_1197366_0_0_1"/>
<protein>
    <submittedName>
        <fullName evidence="2">Uncharacterized protein</fullName>
    </submittedName>
</protein>
<dbReference type="STRING" id="658429.L8G0S7"/>
<evidence type="ECO:0000256" key="1">
    <source>
        <dbReference type="SAM" id="MobiDB-lite"/>
    </source>
</evidence>
<dbReference type="OrthoDB" id="8062037at2759"/>
<feature type="compositionally biased region" description="Polar residues" evidence="1">
    <location>
        <begin position="1"/>
        <end position="20"/>
    </location>
</feature>
<feature type="region of interest" description="Disordered" evidence="1">
    <location>
        <begin position="1"/>
        <end position="74"/>
    </location>
</feature>